<evidence type="ECO:0000256" key="1">
    <source>
        <dbReference type="ARBA" id="ARBA00022574"/>
    </source>
</evidence>
<evidence type="ECO:0000313" key="4">
    <source>
        <dbReference type="EMBL" id="KAJ3489992.1"/>
    </source>
</evidence>
<keyword evidence="5" id="KW-1185">Reference proteome</keyword>
<dbReference type="Proteomes" id="UP001212997">
    <property type="component" value="Unassembled WGS sequence"/>
</dbReference>
<feature type="compositionally biased region" description="Polar residues" evidence="3">
    <location>
        <begin position="41"/>
        <end position="59"/>
    </location>
</feature>
<dbReference type="AlphaFoldDB" id="A0AAD5VCC5"/>
<dbReference type="PANTHER" id="PTHR44472:SF1">
    <property type="entry name" value="DDB1 AND CUL4 ASSOCIATED FACTOR 4"/>
    <property type="match status" value="1"/>
</dbReference>
<organism evidence="4 5">
    <name type="scientific">Meripilus lineatus</name>
    <dbReference type="NCBI Taxonomy" id="2056292"/>
    <lineage>
        <taxon>Eukaryota</taxon>
        <taxon>Fungi</taxon>
        <taxon>Dikarya</taxon>
        <taxon>Basidiomycota</taxon>
        <taxon>Agaricomycotina</taxon>
        <taxon>Agaricomycetes</taxon>
        <taxon>Polyporales</taxon>
        <taxon>Meripilaceae</taxon>
        <taxon>Meripilus</taxon>
    </lineage>
</organism>
<gene>
    <name evidence="4" type="ORF">NLI96_g1762</name>
</gene>
<sequence>MPKDLPGLYWDQAKGRYFPLASRPSTSHGHPQGSKPFASKPQDQTLSQRSSVPDTNNLSLPDDLRNFHASSNRFSGASSICNPLRRLQFTSQFAERTRISHEILCKNIALNARATSFVVDEMASNELSSLSSLREEFLWALRCLLCVPQLSTGCMRTPLEAITSILNNSSSGVPFGNRMEIAVQSASNEDLWSVLRVTDKSCHDIRCANLLDSSLLLGAAGRGILLADFATTSTYQILPTGSDVLSVFQLPHLAYTGCRNGSVRRFDTRTGGQRIEKGQDILDGQFRETNSSITHLSVIQEWQMLVSTIRGDLELFDLRFINGRRPLLSFAGHTNSYTLRLGLAVSPCESMLFAASDDRRVRAWSLRDGTSILGASKPHIIEDVKAAPDQDVYRTPAKQPTHPRLLQDAFPSPILSMQVTESTRGDGSGSNNYGLCLWAICGPRIYRYWLGQHDSGFQV</sequence>
<protein>
    <submittedName>
        <fullName evidence="4">Uncharacterized protein</fullName>
    </submittedName>
</protein>
<keyword evidence="1" id="KW-0853">WD repeat</keyword>
<dbReference type="SUPFAM" id="SSF50978">
    <property type="entry name" value="WD40 repeat-like"/>
    <property type="match status" value="1"/>
</dbReference>
<feature type="region of interest" description="Disordered" evidence="3">
    <location>
        <begin position="20"/>
        <end position="60"/>
    </location>
</feature>
<dbReference type="EMBL" id="JANAWD010000035">
    <property type="protein sequence ID" value="KAJ3489992.1"/>
    <property type="molecule type" value="Genomic_DNA"/>
</dbReference>
<accession>A0AAD5VCC5</accession>
<evidence type="ECO:0000256" key="3">
    <source>
        <dbReference type="SAM" id="MobiDB-lite"/>
    </source>
</evidence>
<evidence type="ECO:0000256" key="2">
    <source>
        <dbReference type="ARBA" id="ARBA00022737"/>
    </source>
</evidence>
<dbReference type="Pfam" id="PF23761">
    <property type="entry name" value="Beta-prop_DCAF4"/>
    <property type="match status" value="1"/>
</dbReference>
<dbReference type="InterPro" id="IPR036322">
    <property type="entry name" value="WD40_repeat_dom_sf"/>
</dbReference>
<evidence type="ECO:0000313" key="5">
    <source>
        <dbReference type="Proteomes" id="UP001212997"/>
    </source>
</evidence>
<dbReference type="InterPro" id="IPR015943">
    <property type="entry name" value="WD40/YVTN_repeat-like_dom_sf"/>
</dbReference>
<comment type="caution">
    <text evidence="4">The sequence shown here is derived from an EMBL/GenBank/DDBJ whole genome shotgun (WGS) entry which is preliminary data.</text>
</comment>
<dbReference type="PANTHER" id="PTHR44472">
    <property type="entry name" value="DDB1- AND CUL4-ASSOCIATED FACTOR 4-RELATED"/>
    <property type="match status" value="1"/>
</dbReference>
<reference evidence="4" key="1">
    <citation type="submission" date="2022-07" db="EMBL/GenBank/DDBJ databases">
        <title>Genome Sequence of Physisporinus lineatus.</title>
        <authorList>
            <person name="Buettner E."/>
        </authorList>
    </citation>
    <scope>NUCLEOTIDE SEQUENCE</scope>
    <source>
        <strain evidence="4">VT162</strain>
    </source>
</reference>
<dbReference type="Gene3D" id="2.130.10.10">
    <property type="entry name" value="YVTN repeat-like/Quinoprotein amine dehydrogenase"/>
    <property type="match status" value="1"/>
</dbReference>
<keyword evidence="2" id="KW-0677">Repeat</keyword>
<dbReference type="InterPro" id="IPR052254">
    <property type="entry name" value="CUL4-DDB1_E3_ligase_receptor"/>
</dbReference>
<proteinExistence type="predicted"/>
<name>A0AAD5VCC5_9APHY</name>